<feature type="region of interest" description="Disordered" evidence="1">
    <location>
        <begin position="67"/>
        <end position="103"/>
    </location>
</feature>
<dbReference type="EMBL" id="JBHSKN010000040">
    <property type="protein sequence ID" value="MFC5245691.1"/>
    <property type="molecule type" value="Genomic_DNA"/>
</dbReference>
<organism evidence="2 3">
    <name type="scientific">Streptomyces atrovirens</name>
    <dbReference type="NCBI Taxonomy" id="285556"/>
    <lineage>
        <taxon>Bacteria</taxon>
        <taxon>Bacillati</taxon>
        <taxon>Actinomycetota</taxon>
        <taxon>Actinomycetes</taxon>
        <taxon>Kitasatosporales</taxon>
        <taxon>Streptomycetaceae</taxon>
        <taxon>Streptomyces</taxon>
    </lineage>
</organism>
<sequence>QLAEATCGSASSDGPCSTACSLVAALMVGPSEYEHVSKGDLNEELALAVSLREQCCLRDPVSSSQHLSRGAIRRSGHPIGADRLRDERKVPRMENPPKGGERNNRKIVKKVSIWLMLQALGAWLRRLIDTYL</sequence>
<evidence type="ECO:0000256" key="1">
    <source>
        <dbReference type="SAM" id="MobiDB-lite"/>
    </source>
</evidence>
<evidence type="ECO:0000313" key="2">
    <source>
        <dbReference type="EMBL" id="MFC5245691.1"/>
    </source>
</evidence>
<name>A0ABW0E4Y5_9ACTN</name>
<feature type="compositionally biased region" description="Basic and acidic residues" evidence="1">
    <location>
        <begin position="80"/>
        <end position="92"/>
    </location>
</feature>
<comment type="caution">
    <text evidence="2">The sequence shown here is derived from an EMBL/GenBank/DDBJ whole genome shotgun (WGS) entry which is preliminary data.</text>
</comment>
<proteinExistence type="predicted"/>
<reference evidence="3" key="1">
    <citation type="journal article" date="2019" name="Int. J. Syst. Evol. Microbiol.">
        <title>The Global Catalogue of Microorganisms (GCM) 10K type strain sequencing project: providing services to taxonomists for standard genome sequencing and annotation.</title>
        <authorList>
            <consortium name="The Broad Institute Genomics Platform"/>
            <consortium name="The Broad Institute Genome Sequencing Center for Infectious Disease"/>
            <person name="Wu L."/>
            <person name="Ma J."/>
        </authorList>
    </citation>
    <scope>NUCLEOTIDE SEQUENCE [LARGE SCALE GENOMIC DNA]</scope>
    <source>
        <strain evidence="3">CGMCC 4.7131</strain>
    </source>
</reference>
<evidence type="ECO:0000313" key="3">
    <source>
        <dbReference type="Proteomes" id="UP001596035"/>
    </source>
</evidence>
<gene>
    <name evidence="2" type="ORF">ACFPWV_38280</name>
</gene>
<dbReference type="Proteomes" id="UP001596035">
    <property type="component" value="Unassembled WGS sequence"/>
</dbReference>
<dbReference type="RefSeq" id="WP_382055244.1">
    <property type="nucleotide sequence ID" value="NZ_JBHSKN010000040.1"/>
</dbReference>
<feature type="non-terminal residue" evidence="2">
    <location>
        <position position="1"/>
    </location>
</feature>
<protein>
    <submittedName>
        <fullName evidence="2">Uncharacterized protein</fullName>
    </submittedName>
</protein>
<accession>A0ABW0E4Y5</accession>
<keyword evidence="3" id="KW-1185">Reference proteome</keyword>